<feature type="transmembrane region" description="Helical" evidence="2">
    <location>
        <begin position="139"/>
        <end position="160"/>
    </location>
</feature>
<dbReference type="RefSeq" id="WP_052548283.1">
    <property type="nucleotide sequence ID" value="NZ_JMCC02000023.1"/>
</dbReference>
<keyword evidence="2" id="KW-0472">Membrane</keyword>
<name>A0A0C2DCQ2_9BACT</name>
<feature type="compositionally biased region" description="Pro residues" evidence="1">
    <location>
        <begin position="92"/>
        <end position="104"/>
    </location>
</feature>
<proteinExistence type="predicted"/>
<accession>A0A0C2DCQ2</accession>
<evidence type="ECO:0000313" key="4">
    <source>
        <dbReference type="Proteomes" id="UP000031599"/>
    </source>
</evidence>
<feature type="transmembrane region" description="Helical" evidence="2">
    <location>
        <begin position="219"/>
        <end position="243"/>
    </location>
</feature>
<evidence type="ECO:0000313" key="3">
    <source>
        <dbReference type="EMBL" id="KIG17497.1"/>
    </source>
</evidence>
<keyword evidence="2" id="KW-0812">Transmembrane</keyword>
<dbReference type="Proteomes" id="UP000031599">
    <property type="component" value="Unassembled WGS sequence"/>
</dbReference>
<dbReference type="EMBL" id="JMCC02000023">
    <property type="protein sequence ID" value="KIG17497.1"/>
    <property type="molecule type" value="Genomic_DNA"/>
</dbReference>
<feature type="region of interest" description="Disordered" evidence="1">
    <location>
        <begin position="38"/>
        <end position="105"/>
    </location>
</feature>
<comment type="caution">
    <text evidence="3">The sequence shown here is derived from an EMBL/GenBank/DDBJ whole genome shotgun (WGS) entry which is preliminary data.</text>
</comment>
<feature type="transmembrane region" description="Helical" evidence="2">
    <location>
        <begin position="187"/>
        <end position="207"/>
    </location>
</feature>
<keyword evidence="2" id="KW-1133">Transmembrane helix</keyword>
<protein>
    <submittedName>
        <fullName evidence="3">Uncharacterized protein</fullName>
    </submittedName>
</protein>
<reference evidence="3 4" key="1">
    <citation type="submission" date="2014-12" db="EMBL/GenBank/DDBJ databases">
        <title>Genome assembly of Enhygromyxa salina DSM 15201.</title>
        <authorList>
            <person name="Sharma G."/>
            <person name="Subramanian S."/>
        </authorList>
    </citation>
    <scope>NUCLEOTIDE SEQUENCE [LARGE SCALE GENOMIC DNA]</scope>
    <source>
        <strain evidence="3 4">DSM 15201</strain>
    </source>
</reference>
<gene>
    <name evidence="3" type="ORF">DB30_03198</name>
</gene>
<organism evidence="3 4">
    <name type="scientific">Enhygromyxa salina</name>
    <dbReference type="NCBI Taxonomy" id="215803"/>
    <lineage>
        <taxon>Bacteria</taxon>
        <taxon>Pseudomonadati</taxon>
        <taxon>Myxococcota</taxon>
        <taxon>Polyangia</taxon>
        <taxon>Nannocystales</taxon>
        <taxon>Nannocystaceae</taxon>
        <taxon>Enhygromyxa</taxon>
    </lineage>
</organism>
<evidence type="ECO:0000256" key="2">
    <source>
        <dbReference type="SAM" id="Phobius"/>
    </source>
</evidence>
<evidence type="ECO:0000256" key="1">
    <source>
        <dbReference type="SAM" id="MobiDB-lite"/>
    </source>
</evidence>
<sequence length="278" mass="28516">MLALVLALELALELGALFVGAPSPGPGGATDEGVIYAPTPSDAASEPRSLDRGIEPVQITPPPERPRLPELQPAPEPVSPTELAEPWDTVMQPPPLPPPPPPPSGAGRLVAGSLTIGLGLAAGSAVVVEAARTDGNPRFVASTFVPLGLACIGVGTYLLVRGARARANFNDWKTYTQAKSRPSGNGLLVAGTMSFVVGGVTLIAAGVQAREPGAFDRPLTPTLFGIGAAGAVFGIVGVTTGMIQRDRYRSWRQSTFLSVVPTLAPTRGGVSFGVAGRF</sequence>
<dbReference type="AlphaFoldDB" id="A0A0C2DCQ2"/>